<evidence type="ECO:0008006" key="4">
    <source>
        <dbReference type="Google" id="ProtNLM"/>
    </source>
</evidence>
<organism evidence="2 3">
    <name type="scientific">Orbilia blumenaviensis</name>
    <dbReference type="NCBI Taxonomy" id="1796055"/>
    <lineage>
        <taxon>Eukaryota</taxon>
        <taxon>Fungi</taxon>
        <taxon>Dikarya</taxon>
        <taxon>Ascomycota</taxon>
        <taxon>Pezizomycotina</taxon>
        <taxon>Orbiliomycetes</taxon>
        <taxon>Orbiliales</taxon>
        <taxon>Orbiliaceae</taxon>
        <taxon>Orbilia</taxon>
    </lineage>
</organism>
<dbReference type="EMBL" id="JAVHNS010000003">
    <property type="protein sequence ID" value="KAK6360920.1"/>
    <property type="molecule type" value="Genomic_DNA"/>
</dbReference>
<evidence type="ECO:0000313" key="3">
    <source>
        <dbReference type="Proteomes" id="UP001373714"/>
    </source>
</evidence>
<accession>A0AAV9VG24</accession>
<dbReference type="AlphaFoldDB" id="A0AAV9VG24"/>
<protein>
    <recommendedName>
        <fullName evidence="4">F-box domain-containing protein</fullName>
    </recommendedName>
</protein>
<feature type="region of interest" description="Disordered" evidence="1">
    <location>
        <begin position="304"/>
        <end position="324"/>
    </location>
</feature>
<evidence type="ECO:0000313" key="2">
    <source>
        <dbReference type="EMBL" id="KAK6360920.1"/>
    </source>
</evidence>
<evidence type="ECO:0000256" key="1">
    <source>
        <dbReference type="SAM" id="MobiDB-lite"/>
    </source>
</evidence>
<reference evidence="2 3" key="1">
    <citation type="submission" date="2019-10" db="EMBL/GenBank/DDBJ databases">
        <authorList>
            <person name="Palmer J.M."/>
        </authorList>
    </citation>
    <scope>NUCLEOTIDE SEQUENCE [LARGE SCALE GENOMIC DNA]</scope>
    <source>
        <strain evidence="2 3">TWF730</strain>
    </source>
</reference>
<comment type="caution">
    <text evidence="2">The sequence shown here is derived from an EMBL/GenBank/DDBJ whole genome shotgun (WGS) entry which is preliminary data.</text>
</comment>
<sequence>MSILGGLALLPVPPEMMRMFRGARSFNSIYSDPMWPEALYQILQRVCPPQSWNQSTRNQEFTDLWRTCRSVCRTWKNIIENPQIGNQNNAVGNLMIATFKNNTPATLNSEVQYCIMAIKWVQKRINSEVNQQQLNPPSASRRFGLRCHTEFKLLWRNCNVTQMYASFPVVKNLRIRSMVRATELDQRKALLRVKGFNIPGASILREWDGWHLTAPGGVTLDMMVAFVALAVEIDVLMQNARDRELVGTPRPRFLDLLFTFISTSDAKILATHKFDIPMVEGQMLSGGNELGDLWNQLMNTVLGGDAGGEQGGPSGSGGQGALNG</sequence>
<dbReference type="Proteomes" id="UP001373714">
    <property type="component" value="Unassembled WGS sequence"/>
</dbReference>
<gene>
    <name evidence="2" type="ORF">TWF730_007035</name>
</gene>
<keyword evidence="3" id="KW-1185">Reference proteome</keyword>
<proteinExistence type="predicted"/>
<name>A0AAV9VG24_9PEZI</name>